<accession>A0A1G2EUA4</accession>
<sequence>MFYPVRLWLKNARRIIFLVAHREEVQLLVHPDNIGMCHRAAEPAIARQPRLLIVRPANGGIARLILVNQLLLLQLVPLASI</sequence>
<dbReference type="AlphaFoldDB" id="A0A1G2EUA4"/>
<organism evidence="1 2">
    <name type="scientific">Candidatus Niyogibacteria bacterium RIFCSPLOWO2_01_FULL_45_48</name>
    <dbReference type="NCBI Taxonomy" id="1801724"/>
    <lineage>
        <taxon>Bacteria</taxon>
        <taxon>Candidatus Niyogiibacteriota</taxon>
    </lineage>
</organism>
<dbReference type="Proteomes" id="UP000177486">
    <property type="component" value="Unassembled WGS sequence"/>
</dbReference>
<gene>
    <name evidence="1" type="ORF">A2931_03335</name>
</gene>
<dbReference type="EMBL" id="MHMQ01000037">
    <property type="protein sequence ID" value="OGZ29399.1"/>
    <property type="molecule type" value="Genomic_DNA"/>
</dbReference>
<comment type="caution">
    <text evidence="1">The sequence shown here is derived from an EMBL/GenBank/DDBJ whole genome shotgun (WGS) entry which is preliminary data.</text>
</comment>
<proteinExistence type="predicted"/>
<protein>
    <submittedName>
        <fullName evidence="1">Uncharacterized protein</fullName>
    </submittedName>
</protein>
<reference evidence="1 2" key="1">
    <citation type="journal article" date="2016" name="Nat. Commun.">
        <title>Thousands of microbial genomes shed light on interconnected biogeochemical processes in an aquifer system.</title>
        <authorList>
            <person name="Anantharaman K."/>
            <person name="Brown C.T."/>
            <person name="Hug L.A."/>
            <person name="Sharon I."/>
            <person name="Castelle C.J."/>
            <person name="Probst A.J."/>
            <person name="Thomas B.C."/>
            <person name="Singh A."/>
            <person name="Wilkins M.J."/>
            <person name="Karaoz U."/>
            <person name="Brodie E.L."/>
            <person name="Williams K.H."/>
            <person name="Hubbard S.S."/>
            <person name="Banfield J.F."/>
        </authorList>
    </citation>
    <scope>NUCLEOTIDE SEQUENCE [LARGE SCALE GENOMIC DNA]</scope>
</reference>
<evidence type="ECO:0000313" key="2">
    <source>
        <dbReference type="Proteomes" id="UP000177486"/>
    </source>
</evidence>
<evidence type="ECO:0000313" key="1">
    <source>
        <dbReference type="EMBL" id="OGZ29399.1"/>
    </source>
</evidence>
<name>A0A1G2EUA4_9BACT</name>